<evidence type="ECO:0000256" key="1">
    <source>
        <dbReference type="SAM" id="MobiDB-lite"/>
    </source>
</evidence>
<name>A0A367ETZ1_9ACTN</name>
<sequence length="238" mass="25453">MHRNAPRNAPRRSKTVRNTLACAAVALPVLLVAGCSSDSDQGKESDSPSASASKKPTVAPAKFKKLPDACKSLGKDAVKDVVPGTDDKSGKKVGSGDADDSNSCLWSGLDKYDYRQLTLSFKRFDSDPAIGSGAKRAADHAKQQVDEKAADKSNRDLKEFKVSGVGDEASAVAYETKKEDTKGKTSEYRAERLVTRVANVVVTVDYEGAGFEDAKKPDADEVKKKAEKAAKEAVKQIK</sequence>
<reference evidence="2 3" key="1">
    <citation type="submission" date="2018-06" db="EMBL/GenBank/DDBJ databases">
        <title>Streptomyces reniochalinae sp. nov. and Streptomyces diacarnus sp. nov. from marine sponges.</title>
        <authorList>
            <person name="Li L."/>
        </authorList>
    </citation>
    <scope>NUCLEOTIDE SEQUENCE [LARGE SCALE GENOMIC DNA]</scope>
    <source>
        <strain evidence="2 3">LHW51701</strain>
    </source>
</reference>
<dbReference type="AlphaFoldDB" id="A0A367ETZ1"/>
<feature type="region of interest" description="Disordered" evidence="1">
    <location>
        <begin position="130"/>
        <end position="153"/>
    </location>
</feature>
<feature type="compositionally biased region" description="Basic and acidic residues" evidence="1">
    <location>
        <begin position="136"/>
        <end position="153"/>
    </location>
</feature>
<accession>A0A367ETZ1</accession>
<feature type="compositionally biased region" description="Low complexity" evidence="1">
    <location>
        <begin position="47"/>
        <end position="61"/>
    </location>
</feature>
<dbReference type="RefSeq" id="WP_114023622.1">
    <property type="nucleotide sequence ID" value="NZ_JBEYTF010000005.1"/>
</dbReference>
<evidence type="ECO:0000313" key="3">
    <source>
        <dbReference type="Proteomes" id="UP000252914"/>
    </source>
</evidence>
<comment type="caution">
    <text evidence="2">The sequence shown here is derived from an EMBL/GenBank/DDBJ whole genome shotgun (WGS) entry which is preliminary data.</text>
</comment>
<dbReference type="PROSITE" id="PS51257">
    <property type="entry name" value="PROKAR_LIPOPROTEIN"/>
    <property type="match status" value="1"/>
</dbReference>
<proteinExistence type="predicted"/>
<organism evidence="2 3">
    <name type="scientific">Streptomyces diacarni</name>
    <dbReference type="NCBI Taxonomy" id="2800381"/>
    <lineage>
        <taxon>Bacteria</taxon>
        <taxon>Bacillati</taxon>
        <taxon>Actinomycetota</taxon>
        <taxon>Actinomycetes</taxon>
        <taxon>Kitasatosporales</taxon>
        <taxon>Streptomycetaceae</taxon>
        <taxon>Streptomyces</taxon>
    </lineage>
</organism>
<feature type="region of interest" description="Disordered" evidence="1">
    <location>
        <begin position="36"/>
        <end position="61"/>
    </location>
</feature>
<evidence type="ECO:0000313" key="2">
    <source>
        <dbReference type="EMBL" id="RCG20877.1"/>
    </source>
</evidence>
<feature type="region of interest" description="Disordered" evidence="1">
    <location>
        <begin position="75"/>
        <end position="105"/>
    </location>
</feature>
<dbReference type="Proteomes" id="UP000252914">
    <property type="component" value="Unassembled WGS sequence"/>
</dbReference>
<keyword evidence="3" id="KW-1185">Reference proteome</keyword>
<feature type="compositionally biased region" description="Basic and acidic residues" evidence="1">
    <location>
        <begin position="75"/>
        <end position="90"/>
    </location>
</feature>
<protein>
    <submittedName>
        <fullName evidence="2">DUF3558 domain-containing protein</fullName>
    </submittedName>
</protein>
<dbReference type="EMBL" id="QOIN01000047">
    <property type="protein sequence ID" value="RCG20877.1"/>
    <property type="molecule type" value="Genomic_DNA"/>
</dbReference>
<gene>
    <name evidence="2" type="ORF">DTL70_21705</name>
</gene>